<name>A0A6C0J528_9ZZZZ</name>
<dbReference type="GO" id="GO:0009073">
    <property type="term" value="P:aromatic amino acid family biosynthetic process"/>
    <property type="evidence" value="ECO:0007669"/>
    <property type="project" value="UniProtKB-KW"/>
</dbReference>
<dbReference type="PIRSF" id="PIRSF001361">
    <property type="entry name" value="DAHP_synthase"/>
    <property type="match status" value="1"/>
</dbReference>
<evidence type="ECO:0000256" key="3">
    <source>
        <dbReference type="ARBA" id="ARBA00007985"/>
    </source>
</evidence>
<dbReference type="NCBIfam" id="TIGR00034">
    <property type="entry name" value="aroFGH"/>
    <property type="match status" value="1"/>
</dbReference>
<comment type="similarity">
    <text evidence="3">Belongs to the class-I DAHP synthase family.</text>
</comment>
<reference evidence="13" key="1">
    <citation type="journal article" date="2020" name="Nature">
        <title>Giant virus diversity and host interactions through global metagenomics.</title>
        <authorList>
            <person name="Schulz F."/>
            <person name="Roux S."/>
            <person name="Paez-Espino D."/>
            <person name="Jungbluth S."/>
            <person name="Walsh D.A."/>
            <person name="Denef V.J."/>
            <person name="McMahon K.D."/>
            <person name="Konstantinidis K.T."/>
            <person name="Eloe-Fadrosh E.A."/>
            <person name="Kyrpides N.C."/>
            <person name="Woyke T."/>
        </authorList>
    </citation>
    <scope>NUCLEOTIDE SEQUENCE</scope>
    <source>
        <strain evidence="13">GVMAG-M-3300025860-20</strain>
    </source>
</reference>
<keyword evidence="7" id="KW-0057">Aromatic amino acid biosynthesis</keyword>
<evidence type="ECO:0000313" key="13">
    <source>
        <dbReference type="EMBL" id="QHU00779.1"/>
    </source>
</evidence>
<evidence type="ECO:0000256" key="2">
    <source>
        <dbReference type="ARBA" id="ARBA00004688"/>
    </source>
</evidence>
<comment type="pathway">
    <text evidence="2">Metabolic intermediate biosynthesis; chorismate biosynthesis; chorismate from D-erythrose 4-phosphate and phosphoenolpyruvate: step 1/7.</text>
</comment>
<evidence type="ECO:0000256" key="8">
    <source>
        <dbReference type="ARBA" id="ARBA00031111"/>
    </source>
</evidence>
<dbReference type="Gene3D" id="3.20.20.70">
    <property type="entry name" value="Aldolase class I"/>
    <property type="match status" value="1"/>
</dbReference>
<keyword evidence="5" id="KW-0028">Amino-acid biosynthesis</keyword>
<dbReference type="NCBIfam" id="NF009395">
    <property type="entry name" value="PRK12755.1"/>
    <property type="match status" value="1"/>
</dbReference>
<dbReference type="Pfam" id="PF00793">
    <property type="entry name" value="DAHP_synth_1"/>
    <property type="match status" value="1"/>
</dbReference>
<evidence type="ECO:0000256" key="9">
    <source>
        <dbReference type="ARBA" id="ARBA00031349"/>
    </source>
</evidence>
<evidence type="ECO:0000256" key="6">
    <source>
        <dbReference type="ARBA" id="ARBA00022679"/>
    </source>
</evidence>
<evidence type="ECO:0000256" key="1">
    <source>
        <dbReference type="ARBA" id="ARBA00003726"/>
    </source>
</evidence>
<evidence type="ECO:0000259" key="12">
    <source>
        <dbReference type="Pfam" id="PF00793"/>
    </source>
</evidence>
<dbReference type="PANTHER" id="PTHR21225:SF12">
    <property type="entry name" value="PHOSPHO-2-DEHYDRO-3-DEOXYHEPTONATE ALDOLASE, TYROSINE-INHIBITED"/>
    <property type="match status" value="1"/>
</dbReference>
<sequence>MSDSNIIGYTLLPSPYDIITKQVLSTELKNFIKKSRETISNIIFGKDKRKLLIIGPCSIHDVKAATEYAKLLSSIQRLYNDKIFIVMRTYFEKPRTIVGWKGLLYDPECNGSNKIVLGINTVRHLLTEINKIGVPCACEFLDPNMPQYYADLISWGAIGARTTESQIHRQLASGLSCPIGFKNSTSGSVKYPMNSVLSCAQPHTFPGIDYNGHACIINTRGNPSCHIILRGSDSGPNYQSLDNIYKTVKDMDGIHRGIVIDCAHGNSNKNQLQQQRVWEKINNNYINNDGCVGLMIESFLKSGRVDLEFSNTEDNYGRSVTDECISWNMTQERIAHMYNSIILT</sequence>
<dbReference type="GO" id="GO:0008652">
    <property type="term" value="P:amino acid biosynthetic process"/>
    <property type="evidence" value="ECO:0007669"/>
    <property type="project" value="UniProtKB-KW"/>
</dbReference>
<dbReference type="EMBL" id="MN740329">
    <property type="protein sequence ID" value="QHU00779.1"/>
    <property type="molecule type" value="Genomic_DNA"/>
</dbReference>
<dbReference type="PANTHER" id="PTHR21225">
    <property type="entry name" value="PHOSPHO-2-DEHYDRO-3-DEOXYHEPTONATE ALDOLASE DAHP SYNTHETASE"/>
    <property type="match status" value="1"/>
</dbReference>
<evidence type="ECO:0000256" key="4">
    <source>
        <dbReference type="ARBA" id="ARBA00012694"/>
    </source>
</evidence>
<dbReference type="EC" id="2.5.1.54" evidence="4"/>
<organism evidence="13">
    <name type="scientific">viral metagenome</name>
    <dbReference type="NCBI Taxonomy" id="1070528"/>
    <lineage>
        <taxon>unclassified sequences</taxon>
        <taxon>metagenomes</taxon>
        <taxon>organismal metagenomes</taxon>
    </lineage>
</organism>
<comment type="catalytic activity">
    <reaction evidence="11">
        <text>D-erythrose 4-phosphate + phosphoenolpyruvate + H2O = 7-phospho-2-dehydro-3-deoxy-D-arabino-heptonate + phosphate</text>
        <dbReference type="Rhea" id="RHEA:14717"/>
        <dbReference type="ChEBI" id="CHEBI:15377"/>
        <dbReference type="ChEBI" id="CHEBI:16897"/>
        <dbReference type="ChEBI" id="CHEBI:43474"/>
        <dbReference type="ChEBI" id="CHEBI:58394"/>
        <dbReference type="ChEBI" id="CHEBI:58702"/>
        <dbReference type="EC" id="2.5.1.54"/>
    </reaction>
</comment>
<protein>
    <recommendedName>
        <fullName evidence="4">3-deoxy-7-phosphoheptulonate synthase</fullName>
        <ecNumber evidence="4">2.5.1.54</ecNumber>
    </recommendedName>
    <alternativeName>
        <fullName evidence="10">3-deoxy-D-arabino-heptulosonate 7-phosphate synthase</fullName>
    </alternativeName>
    <alternativeName>
        <fullName evidence="9">DAHP synthase</fullName>
    </alternativeName>
    <alternativeName>
        <fullName evidence="8">Phospho-2-keto-3-deoxyheptonate aldolase</fullName>
    </alternativeName>
</protein>
<dbReference type="SUPFAM" id="SSF51569">
    <property type="entry name" value="Aldolase"/>
    <property type="match status" value="1"/>
</dbReference>
<evidence type="ECO:0000256" key="7">
    <source>
        <dbReference type="ARBA" id="ARBA00023141"/>
    </source>
</evidence>
<evidence type="ECO:0000256" key="11">
    <source>
        <dbReference type="ARBA" id="ARBA00047508"/>
    </source>
</evidence>
<comment type="function">
    <text evidence="1">Stereospecific condensation of phosphoenolpyruvate (PEP) and D-erythrose-4-phosphate (E4P) giving rise to 3-deoxy-D-arabino-heptulosonate-7-phosphate (DAHP).</text>
</comment>
<dbReference type="InterPro" id="IPR006219">
    <property type="entry name" value="DAHP_synth_1"/>
</dbReference>
<dbReference type="InterPro" id="IPR006218">
    <property type="entry name" value="DAHP1/KDSA"/>
</dbReference>
<evidence type="ECO:0000256" key="10">
    <source>
        <dbReference type="ARBA" id="ARBA00032193"/>
    </source>
</evidence>
<keyword evidence="6" id="KW-0808">Transferase</keyword>
<evidence type="ECO:0000256" key="5">
    <source>
        <dbReference type="ARBA" id="ARBA00022605"/>
    </source>
</evidence>
<feature type="domain" description="DAHP synthetase I/KDSA" evidence="12">
    <location>
        <begin position="38"/>
        <end position="332"/>
    </location>
</feature>
<dbReference type="GO" id="GO:0003849">
    <property type="term" value="F:3-deoxy-7-phosphoheptulonate synthase activity"/>
    <property type="evidence" value="ECO:0007669"/>
    <property type="project" value="UniProtKB-EC"/>
</dbReference>
<proteinExistence type="inferred from homology"/>
<dbReference type="AlphaFoldDB" id="A0A6C0J528"/>
<dbReference type="GO" id="GO:0005737">
    <property type="term" value="C:cytoplasm"/>
    <property type="evidence" value="ECO:0007669"/>
    <property type="project" value="TreeGrafter"/>
</dbReference>
<dbReference type="InterPro" id="IPR013785">
    <property type="entry name" value="Aldolase_TIM"/>
</dbReference>
<accession>A0A6C0J528</accession>